<keyword evidence="1" id="KW-1133">Transmembrane helix</keyword>
<dbReference type="EMBL" id="RKQG01000001">
    <property type="protein sequence ID" value="RPE37118.1"/>
    <property type="molecule type" value="Genomic_DNA"/>
</dbReference>
<evidence type="ECO:0000313" key="3">
    <source>
        <dbReference type="Proteomes" id="UP000266906"/>
    </source>
</evidence>
<gene>
    <name evidence="2" type="ORF">EDD38_5513</name>
</gene>
<dbReference type="AlphaFoldDB" id="A0A3N4RUV8"/>
<comment type="caution">
    <text evidence="2">The sequence shown here is derived from an EMBL/GenBank/DDBJ whole genome shotgun (WGS) entry which is preliminary data.</text>
</comment>
<feature type="transmembrane region" description="Helical" evidence="1">
    <location>
        <begin position="68"/>
        <end position="88"/>
    </location>
</feature>
<protein>
    <submittedName>
        <fullName evidence="2">Uncharacterized protein</fullName>
    </submittedName>
</protein>
<dbReference type="RefSeq" id="WP_123819895.1">
    <property type="nucleotide sequence ID" value="NZ_RKQG01000001.1"/>
</dbReference>
<name>A0A3N4RUV8_9ACTN</name>
<dbReference type="Proteomes" id="UP000266906">
    <property type="component" value="Unassembled WGS sequence"/>
</dbReference>
<organism evidence="2 3">
    <name type="scientific">Kitasatospora cineracea</name>
    <dbReference type="NCBI Taxonomy" id="88074"/>
    <lineage>
        <taxon>Bacteria</taxon>
        <taxon>Bacillati</taxon>
        <taxon>Actinomycetota</taxon>
        <taxon>Actinomycetes</taxon>
        <taxon>Kitasatosporales</taxon>
        <taxon>Streptomycetaceae</taxon>
        <taxon>Kitasatospora</taxon>
    </lineage>
</organism>
<keyword evidence="1" id="KW-0812">Transmembrane</keyword>
<proteinExistence type="predicted"/>
<evidence type="ECO:0000256" key="1">
    <source>
        <dbReference type="SAM" id="Phobius"/>
    </source>
</evidence>
<keyword evidence="1" id="KW-0472">Membrane</keyword>
<accession>A0A3N4RUV8</accession>
<reference evidence="2 3" key="1">
    <citation type="submission" date="2018-11" db="EMBL/GenBank/DDBJ databases">
        <title>Sequencing the genomes of 1000 actinobacteria strains.</title>
        <authorList>
            <person name="Klenk H.-P."/>
        </authorList>
    </citation>
    <scope>NUCLEOTIDE SEQUENCE [LARGE SCALE GENOMIC DNA]</scope>
    <source>
        <strain evidence="2 3">DSM 44781</strain>
    </source>
</reference>
<keyword evidence="3" id="KW-1185">Reference proteome</keyword>
<sequence>MRRLVNRTALALTGLALTGLAAVILLAAAGLRPPGRRPSWLPDSPDSPVLPPSAPGLLSAHRPWDHPLSLAAASGALLCLVLLLAQALPRTPARLRLHTGTLATDALIDAVRTRATLVPGVGDARARVSRGRRPCLELTARITEAATPADTVDPLLAVLTEAAESTGLRLGLRLRLRPARRSRLRVR</sequence>
<evidence type="ECO:0000313" key="2">
    <source>
        <dbReference type="EMBL" id="RPE37118.1"/>
    </source>
</evidence>